<dbReference type="Pfam" id="PF13439">
    <property type="entry name" value="Glyco_transf_4"/>
    <property type="match status" value="1"/>
</dbReference>
<keyword evidence="2" id="KW-0614">Plasmid</keyword>
<dbReference type="AlphaFoldDB" id="A0A1J0WPE0"/>
<dbReference type="Gene3D" id="3.40.50.2000">
    <property type="entry name" value="Glycogen Phosphorylase B"/>
    <property type="match status" value="2"/>
</dbReference>
<dbReference type="KEGG" id="suam:BOO69_20895"/>
<dbReference type="PANTHER" id="PTHR12526">
    <property type="entry name" value="GLYCOSYLTRANSFERASE"/>
    <property type="match status" value="1"/>
</dbReference>
<name>A0A1J0WPE0_9RHOB</name>
<dbReference type="GO" id="GO:0016757">
    <property type="term" value="F:glycosyltransferase activity"/>
    <property type="evidence" value="ECO:0007669"/>
    <property type="project" value="UniProtKB-ARBA"/>
</dbReference>
<reference evidence="2 3" key="1">
    <citation type="submission" date="2016-11" db="EMBL/GenBank/DDBJ databases">
        <title>Complete genome sequence of Sulfitobacter sp. AM1-D1, a toxic bacteria associated with marine dinoflagellate Alexandrium minutum in East China Sea.</title>
        <authorList>
            <person name="Yang Q."/>
            <person name="Zhang X."/>
            <person name="Tian X."/>
        </authorList>
    </citation>
    <scope>NUCLEOTIDE SEQUENCE [LARGE SCALE GENOMIC DNA]</scope>
    <source>
        <strain evidence="2 3">AM1-D1</strain>
        <plasmid evidence="2 3">unnamed4</plasmid>
    </source>
</reference>
<dbReference type="InterPro" id="IPR028098">
    <property type="entry name" value="Glyco_trans_4-like_N"/>
</dbReference>
<keyword evidence="3" id="KW-1185">Reference proteome</keyword>
<feature type="domain" description="Glycosyltransferase subfamily 4-like N-terminal" evidence="1">
    <location>
        <begin position="18"/>
        <end position="178"/>
    </location>
</feature>
<proteinExistence type="predicted"/>
<dbReference type="Pfam" id="PF13692">
    <property type="entry name" value="Glyco_trans_1_4"/>
    <property type="match status" value="1"/>
</dbReference>
<sequence length="380" mass="41214">MRIALIAHIRHPIATPFMGGMEAHSYALATALRDRGHDVTLFASGDSKPPSGVKLHAMTDHHYDRDYPWHRFHGTDALNAHLDAAFEGLLNPLRDGGFDVVHNNSLHRYPPRMARRDRVPMLTSLHVPPFDALRRAVHASGAAWNRFTVCSGEQLKAWSCATSELPLHVAYNGIDTNRWSFRPEGNGTAVWFGRITPNKGTAEAVRAARYAGLPLRIFGPVEDKAYFDQAVAPFLGPTIAYCGNLVPEMLADAVSRASVCLFTPRWSEPFGLAAVEAMSCGVPVAAFDAGAVSEVVGEGGVIVEEGDVVGLAAAALRAARLDRRGVRQLAVGRFGLDTMMDRYEELYRLCIAARDSPAPDVDFPQIELPASAGVLPLAAE</sequence>
<geneLocation type="plasmid" evidence="2 3">
    <name>unnamed4</name>
</geneLocation>
<organism evidence="2 3">
    <name type="scientific">Sulfitobacter alexandrii</name>
    <dbReference type="NCBI Taxonomy" id="1917485"/>
    <lineage>
        <taxon>Bacteria</taxon>
        <taxon>Pseudomonadati</taxon>
        <taxon>Pseudomonadota</taxon>
        <taxon>Alphaproteobacteria</taxon>
        <taxon>Rhodobacterales</taxon>
        <taxon>Roseobacteraceae</taxon>
        <taxon>Sulfitobacter</taxon>
    </lineage>
</organism>
<dbReference type="Proteomes" id="UP000181897">
    <property type="component" value="Plasmid unnamed4"/>
</dbReference>
<evidence type="ECO:0000259" key="1">
    <source>
        <dbReference type="Pfam" id="PF13439"/>
    </source>
</evidence>
<accession>A0A1J0WPE0</accession>
<dbReference type="PANTHER" id="PTHR12526:SF595">
    <property type="entry name" value="BLL5217 PROTEIN"/>
    <property type="match status" value="1"/>
</dbReference>
<dbReference type="RefSeq" id="WP_071974325.1">
    <property type="nucleotide sequence ID" value="NZ_CP018080.1"/>
</dbReference>
<dbReference type="EMBL" id="CP018080">
    <property type="protein sequence ID" value="APE46014.1"/>
    <property type="molecule type" value="Genomic_DNA"/>
</dbReference>
<dbReference type="SUPFAM" id="SSF53756">
    <property type="entry name" value="UDP-Glycosyltransferase/glycogen phosphorylase"/>
    <property type="match status" value="1"/>
</dbReference>
<dbReference type="OrthoDB" id="9790710at2"/>
<evidence type="ECO:0000313" key="2">
    <source>
        <dbReference type="EMBL" id="APE46014.1"/>
    </source>
</evidence>
<gene>
    <name evidence="2" type="ORF">BOO69_20895</name>
</gene>
<protein>
    <recommendedName>
        <fullName evidence="1">Glycosyltransferase subfamily 4-like N-terminal domain-containing protein</fullName>
    </recommendedName>
</protein>
<evidence type="ECO:0000313" key="3">
    <source>
        <dbReference type="Proteomes" id="UP000181897"/>
    </source>
</evidence>